<dbReference type="RefSeq" id="WP_120328782.1">
    <property type="nucleotide sequence ID" value="NZ_CP109307.1"/>
</dbReference>
<dbReference type="OrthoDB" id="9795150at2"/>
<dbReference type="GO" id="GO:0005886">
    <property type="term" value="C:plasma membrane"/>
    <property type="evidence" value="ECO:0007669"/>
    <property type="project" value="UniProtKB-SubCell"/>
</dbReference>
<organism evidence="10 11">
    <name type="scientific">Micromonospora globbae</name>
    <dbReference type="NCBI Taxonomy" id="1894969"/>
    <lineage>
        <taxon>Bacteria</taxon>
        <taxon>Bacillati</taxon>
        <taxon>Actinomycetota</taxon>
        <taxon>Actinomycetes</taxon>
        <taxon>Micromonosporales</taxon>
        <taxon>Micromonosporaceae</taxon>
        <taxon>Micromonospora</taxon>
    </lineage>
</organism>
<dbReference type="PANTHER" id="PTHR23514:SF3">
    <property type="entry name" value="BYPASS OF STOP CODON PROTEIN 6"/>
    <property type="match status" value="1"/>
</dbReference>
<keyword evidence="5 8" id="KW-1133">Transmembrane helix</keyword>
<feature type="region of interest" description="Disordered" evidence="7">
    <location>
        <begin position="194"/>
        <end position="216"/>
    </location>
</feature>
<keyword evidence="3" id="KW-0813">Transport</keyword>
<feature type="transmembrane region" description="Helical" evidence="8">
    <location>
        <begin position="48"/>
        <end position="68"/>
    </location>
</feature>
<feature type="transmembrane region" description="Helical" evidence="8">
    <location>
        <begin position="422"/>
        <end position="441"/>
    </location>
</feature>
<gene>
    <name evidence="10" type="ORF">D7I43_13275</name>
</gene>
<feature type="transmembrane region" description="Helical" evidence="8">
    <location>
        <begin position="163"/>
        <end position="181"/>
    </location>
</feature>
<evidence type="ECO:0000259" key="9">
    <source>
        <dbReference type="PROSITE" id="PS50850"/>
    </source>
</evidence>
<feature type="transmembrane region" description="Helical" evidence="8">
    <location>
        <begin position="357"/>
        <end position="381"/>
    </location>
</feature>
<dbReference type="GO" id="GO:0022857">
    <property type="term" value="F:transmembrane transporter activity"/>
    <property type="evidence" value="ECO:0007669"/>
    <property type="project" value="InterPro"/>
</dbReference>
<feature type="transmembrane region" description="Helical" evidence="8">
    <location>
        <begin position="333"/>
        <end position="351"/>
    </location>
</feature>
<dbReference type="PROSITE" id="PS50850">
    <property type="entry name" value="MFS"/>
    <property type="match status" value="1"/>
</dbReference>
<evidence type="ECO:0000256" key="3">
    <source>
        <dbReference type="ARBA" id="ARBA00022448"/>
    </source>
</evidence>
<comment type="similarity">
    <text evidence="2">Belongs to the major facilitator superfamily.</text>
</comment>
<evidence type="ECO:0000313" key="10">
    <source>
        <dbReference type="EMBL" id="RKF26916.1"/>
    </source>
</evidence>
<dbReference type="EMBL" id="RAQQ01000008">
    <property type="protein sequence ID" value="RKF26916.1"/>
    <property type="molecule type" value="Genomic_DNA"/>
</dbReference>
<evidence type="ECO:0000256" key="6">
    <source>
        <dbReference type="ARBA" id="ARBA00023136"/>
    </source>
</evidence>
<evidence type="ECO:0000256" key="1">
    <source>
        <dbReference type="ARBA" id="ARBA00004651"/>
    </source>
</evidence>
<dbReference type="InterPro" id="IPR020846">
    <property type="entry name" value="MFS_dom"/>
</dbReference>
<name>A0A420F1N7_9ACTN</name>
<evidence type="ECO:0000256" key="2">
    <source>
        <dbReference type="ARBA" id="ARBA00008335"/>
    </source>
</evidence>
<keyword evidence="6 8" id="KW-0472">Membrane</keyword>
<comment type="caution">
    <text evidence="10">The sequence shown here is derived from an EMBL/GenBank/DDBJ whole genome shotgun (WGS) entry which is preliminary data.</text>
</comment>
<protein>
    <submittedName>
        <fullName evidence="10">MFS transporter</fullName>
    </submittedName>
</protein>
<dbReference type="InterPro" id="IPR011701">
    <property type="entry name" value="MFS"/>
</dbReference>
<proteinExistence type="inferred from homology"/>
<reference evidence="10 11" key="1">
    <citation type="journal article" date="2018" name="Int. J. Syst. Evol. Microbiol.">
        <title>Micromonospora globbae sp. nov., an endophytic actinomycete isolated from roots of Globba winitii C. H. Wright.</title>
        <authorList>
            <person name="Kuncharoen N."/>
            <person name="Pittayakhajonwut P."/>
            <person name="Tanasupawat S."/>
        </authorList>
    </citation>
    <scope>NUCLEOTIDE SEQUENCE [LARGE SCALE GENOMIC DNA]</scope>
    <source>
        <strain evidence="10 11">WPS1-2</strain>
    </source>
</reference>
<evidence type="ECO:0000256" key="7">
    <source>
        <dbReference type="SAM" id="MobiDB-lite"/>
    </source>
</evidence>
<dbReference type="InterPro" id="IPR036259">
    <property type="entry name" value="MFS_trans_sf"/>
</dbReference>
<dbReference type="Pfam" id="PF07690">
    <property type="entry name" value="MFS_1"/>
    <property type="match status" value="1"/>
</dbReference>
<feature type="transmembrane region" description="Helical" evidence="8">
    <location>
        <begin position="299"/>
        <end position="321"/>
    </location>
</feature>
<dbReference type="SUPFAM" id="SSF103473">
    <property type="entry name" value="MFS general substrate transporter"/>
    <property type="match status" value="1"/>
</dbReference>
<evidence type="ECO:0000313" key="11">
    <source>
        <dbReference type="Proteomes" id="UP000285744"/>
    </source>
</evidence>
<dbReference type="Gene3D" id="1.20.1250.20">
    <property type="entry name" value="MFS general substrate transporter like domains"/>
    <property type="match status" value="1"/>
</dbReference>
<comment type="subcellular location">
    <subcellularLocation>
        <location evidence="1">Cell membrane</location>
        <topology evidence="1">Multi-pass membrane protein</topology>
    </subcellularLocation>
</comment>
<evidence type="ECO:0000256" key="8">
    <source>
        <dbReference type="SAM" id="Phobius"/>
    </source>
</evidence>
<dbReference type="PANTHER" id="PTHR23514">
    <property type="entry name" value="BYPASS OF STOP CODON PROTEIN 6"/>
    <property type="match status" value="1"/>
</dbReference>
<feature type="transmembrane region" description="Helical" evidence="8">
    <location>
        <begin position="99"/>
        <end position="123"/>
    </location>
</feature>
<feature type="transmembrane region" description="Helical" evidence="8">
    <location>
        <begin position="393"/>
        <end position="416"/>
    </location>
</feature>
<keyword evidence="4 8" id="KW-0812">Transmembrane</keyword>
<sequence>MSTTPARPRAALLLLAYLAFVSLGLPDGLIGVGWPSIRADFGVPTEAVGLVLAAGTAGYLTSSVLAGFTLARLGVGWLLAGSTLLAALALTGYGTSPGLTVVVGAALVLGLGSGAIDSGLNAYAAGAFGPRHMNWMHAFFGLGVAIGPLIMTGVLGAGLGWRWGYGIVAAAQLALATAFALSARAWRERTPVGPEAAPAVVDPSADPATSGPAAGVGPSAAGSAAAADGAGPAVEPAAPAAAVGVAVEPAAPVARPVPVRETLRLPAVWLGMLAFAVYVAVEVATGLWAFLLLTEGRGLAAAVAGLGVSAYWGSLFVGRVVQGVVAERWGAPRVLRASLLGMAAGAALIAVPAPAWVAVVGIVVVGFAAAPVFPLLTLTTVERVGAAHADRTIGLQIGTSSLGAALVPSGIGVLISHTSVEALGPALLVLAVALIALHAAATRRPVQGARTGA</sequence>
<feature type="transmembrane region" description="Helical" evidence="8">
    <location>
        <begin position="268"/>
        <end position="293"/>
    </location>
</feature>
<evidence type="ECO:0000256" key="5">
    <source>
        <dbReference type="ARBA" id="ARBA00022989"/>
    </source>
</evidence>
<feature type="domain" description="Major facilitator superfamily (MFS) profile" evidence="9">
    <location>
        <begin position="12"/>
        <end position="443"/>
    </location>
</feature>
<dbReference type="AlphaFoldDB" id="A0A420F1N7"/>
<dbReference type="Proteomes" id="UP000285744">
    <property type="component" value="Unassembled WGS sequence"/>
</dbReference>
<accession>A0A420F1N7</accession>
<feature type="transmembrane region" description="Helical" evidence="8">
    <location>
        <begin position="135"/>
        <end position="157"/>
    </location>
</feature>
<evidence type="ECO:0000256" key="4">
    <source>
        <dbReference type="ARBA" id="ARBA00022692"/>
    </source>
</evidence>
<dbReference type="InterPro" id="IPR051788">
    <property type="entry name" value="MFS_Transporter"/>
</dbReference>
<feature type="transmembrane region" description="Helical" evidence="8">
    <location>
        <begin position="75"/>
        <end position="93"/>
    </location>
</feature>